<feature type="domain" description="NAD(P)-binding" evidence="15">
    <location>
        <begin position="17"/>
        <end position="312"/>
    </location>
</feature>
<evidence type="ECO:0000313" key="17">
    <source>
        <dbReference type="Proteomes" id="UP000002014"/>
    </source>
</evidence>
<dbReference type="PANTHER" id="PTHR43078">
    <property type="entry name" value="UDP-GLUCURONIC ACID DECARBOXYLASE-RELATED"/>
    <property type="match status" value="1"/>
</dbReference>
<sequence length="325" mass="37332">MINLNEFTEFNVINNVVSGGAGFLGSHLIDKLLKNGQNVLCLDNLSSGYSGNIAHLKKNKKFLFINHDILEPLDSTILIEKIWHLASPASPYHYQNDPIRTTRVNYEGTFNLLNLAKSHNSKMLFASTSEVYGETTNYLQEEDMPVKLSTFSPRACYSEGKRIAETLINSYREKYNLEIRIARIFNTYGPRLNINDGRVISNFIKQCLTGDKLTIYGDGRQTRSFCYVSDLIEGLLVLMESNYNYPINIGNEEEISIIKLADLIKNIINKNVIFEYRKLPLDDPKRRKPCLNRAKKYLNWSPKVTLIEGLHKTISSYKELLRYKN</sequence>
<dbReference type="UniPathway" id="UPA00796">
    <property type="reaction ID" value="UER00771"/>
</dbReference>
<evidence type="ECO:0000256" key="2">
    <source>
        <dbReference type="ARBA" id="ARBA00004447"/>
    </source>
</evidence>
<evidence type="ECO:0000256" key="13">
    <source>
        <dbReference type="ARBA" id="ARBA00023180"/>
    </source>
</evidence>
<dbReference type="SUPFAM" id="SSF51735">
    <property type="entry name" value="NAD(P)-binding Rossmann-fold domains"/>
    <property type="match status" value="1"/>
</dbReference>
<evidence type="ECO:0000256" key="10">
    <source>
        <dbReference type="ARBA" id="ARBA00023027"/>
    </source>
</evidence>
<dbReference type="InterPro" id="IPR044516">
    <property type="entry name" value="UXS-like"/>
</dbReference>
<dbReference type="GO" id="GO:0005737">
    <property type="term" value="C:cytoplasm"/>
    <property type="evidence" value="ECO:0007669"/>
    <property type="project" value="TreeGrafter"/>
</dbReference>
<evidence type="ECO:0000256" key="5">
    <source>
        <dbReference type="ARBA" id="ARBA00012290"/>
    </source>
</evidence>
<evidence type="ECO:0000259" key="15">
    <source>
        <dbReference type="Pfam" id="PF16363"/>
    </source>
</evidence>
<evidence type="ECO:0000256" key="12">
    <source>
        <dbReference type="ARBA" id="ARBA00023136"/>
    </source>
</evidence>
<dbReference type="PANTHER" id="PTHR43078:SF6">
    <property type="entry name" value="UDP-GLUCURONIC ACID DECARBOXYLASE 1"/>
    <property type="match status" value="1"/>
</dbReference>
<dbReference type="FunFam" id="3.40.50.720:FF:000065">
    <property type="entry name" value="UDP-glucuronic acid decarboxylase 1"/>
    <property type="match status" value="1"/>
</dbReference>
<dbReference type="Gene3D" id="3.40.50.720">
    <property type="entry name" value="NAD(P)-binding Rossmann-like Domain"/>
    <property type="match status" value="1"/>
</dbReference>
<evidence type="ECO:0000256" key="7">
    <source>
        <dbReference type="ARBA" id="ARBA00022793"/>
    </source>
</evidence>
<accession>A8G5Z6</accession>
<gene>
    <name evidence="16" type="primary">wcaG</name>
    <name evidence="16" type="ordered locus">P9215_14121</name>
</gene>
<evidence type="ECO:0000256" key="14">
    <source>
        <dbReference type="ARBA" id="ARBA00023239"/>
    </source>
</evidence>
<evidence type="ECO:0000256" key="6">
    <source>
        <dbReference type="ARBA" id="ARBA00022692"/>
    </source>
</evidence>
<keyword evidence="11" id="KW-0333">Golgi apparatus</keyword>
<dbReference type="GO" id="GO:0033320">
    <property type="term" value="P:UDP-D-xylose biosynthetic process"/>
    <property type="evidence" value="ECO:0007669"/>
    <property type="project" value="UniProtKB-UniPathway"/>
</dbReference>
<dbReference type="eggNOG" id="COG0451">
    <property type="taxonomic scope" value="Bacteria"/>
</dbReference>
<organism evidence="16 17">
    <name type="scientific">Prochlorococcus marinus (strain MIT 9215)</name>
    <dbReference type="NCBI Taxonomy" id="93060"/>
    <lineage>
        <taxon>Bacteria</taxon>
        <taxon>Bacillati</taxon>
        <taxon>Cyanobacteriota</taxon>
        <taxon>Cyanophyceae</taxon>
        <taxon>Synechococcales</taxon>
        <taxon>Prochlorococcaceae</taxon>
        <taxon>Prochlorococcus</taxon>
    </lineage>
</organism>
<evidence type="ECO:0000256" key="8">
    <source>
        <dbReference type="ARBA" id="ARBA00022968"/>
    </source>
</evidence>
<dbReference type="GO" id="GO:0048040">
    <property type="term" value="F:UDP-glucuronate decarboxylase activity"/>
    <property type="evidence" value="ECO:0007669"/>
    <property type="project" value="UniProtKB-EC"/>
</dbReference>
<dbReference type="STRING" id="93060.P9215_14121"/>
<dbReference type="InterPro" id="IPR036291">
    <property type="entry name" value="NAD(P)-bd_dom_sf"/>
</dbReference>
<dbReference type="GO" id="GO:0070403">
    <property type="term" value="F:NAD+ binding"/>
    <property type="evidence" value="ECO:0007669"/>
    <property type="project" value="InterPro"/>
</dbReference>
<dbReference type="EC" id="4.1.1.35" evidence="5"/>
<evidence type="ECO:0000256" key="4">
    <source>
        <dbReference type="ARBA" id="ARBA00007505"/>
    </source>
</evidence>
<dbReference type="InterPro" id="IPR016040">
    <property type="entry name" value="NAD(P)-bd_dom"/>
</dbReference>
<keyword evidence="10" id="KW-0520">NAD</keyword>
<comment type="subcellular location">
    <subcellularLocation>
        <location evidence="2">Golgi apparatus</location>
        <location evidence="2">Golgi stack membrane</location>
        <topology evidence="2">Single-pass type II membrane protein</topology>
    </subcellularLocation>
</comment>
<comment type="similarity">
    <text evidence="4">Belongs to the NAD(P)-dependent epimerase/dehydratase family. UDP-glucuronic acid decarboxylase subfamily.</text>
</comment>
<proteinExistence type="inferred from homology"/>
<dbReference type="KEGG" id="pmh:P9215_14121"/>
<comment type="cofactor">
    <cofactor evidence="1">
        <name>NAD(+)</name>
        <dbReference type="ChEBI" id="CHEBI:57540"/>
    </cofactor>
</comment>
<keyword evidence="8" id="KW-0735">Signal-anchor</keyword>
<evidence type="ECO:0000256" key="9">
    <source>
        <dbReference type="ARBA" id="ARBA00022989"/>
    </source>
</evidence>
<evidence type="ECO:0000256" key="1">
    <source>
        <dbReference type="ARBA" id="ARBA00001911"/>
    </source>
</evidence>
<keyword evidence="14" id="KW-0456">Lyase</keyword>
<dbReference type="Pfam" id="PF16363">
    <property type="entry name" value="GDP_Man_Dehyd"/>
    <property type="match status" value="1"/>
</dbReference>
<dbReference type="Proteomes" id="UP000002014">
    <property type="component" value="Chromosome"/>
</dbReference>
<keyword evidence="12" id="KW-0472">Membrane</keyword>
<name>A8G5Z6_PROM2</name>
<protein>
    <recommendedName>
        <fullName evidence="5">UDP-glucuronate decarboxylase</fullName>
        <ecNumber evidence="5">4.1.1.35</ecNumber>
    </recommendedName>
</protein>
<keyword evidence="9" id="KW-1133">Transmembrane helix</keyword>
<dbReference type="GO" id="GO:0042732">
    <property type="term" value="P:D-xylose metabolic process"/>
    <property type="evidence" value="ECO:0007669"/>
    <property type="project" value="InterPro"/>
</dbReference>
<dbReference type="HOGENOM" id="CLU_007383_4_0_3"/>
<evidence type="ECO:0000256" key="11">
    <source>
        <dbReference type="ARBA" id="ARBA00023034"/>
    </source>
</evidence>
<evidence type="ECO:0000256" key="3">
    <source>
        <dbReference type="ARBA" id="ARBA00005100"/>
    </source>
</evidence>
<keyword evidence="13" id="KW-0325">Glycoprotein</keyword>
<dbReference type="RefSeq" id="WP_012008075.1">
    <property type="nucleotide sequence ID" value="NC_009840.1"/>
</dbReference>
<evidence type="ECO:0000313" key="16">
    <source>
        <dbReference type="EMBL" id="ABV51027.1"/>
    </source>
</evidence>
<comment type="pathway">
    <text evidence="3">Nucleotide-sugar biosynthesis; UDP-alpha-D-xylose biosynthesis; UDP-alpha-D-xylose from UDP-alpha-D-glucuronate: step 1/1.</text>
</comment>
<reference evidence="16 17" key="1">
    <citation type="journal article" date="2007" name="PLoS Genet.">
        <title>Patterns and implications of gene gain and loss in the evolution of Prochlorococcus.</title>
        <authorList>
            <person name="Kettler G.C."/>
            <person name="Martiny A.C."/>
            <person name="Huang K."/>
            <person name="Zucker J."/>
            <person name="Coleman M.L."/>
            <person name="Rodrigue S."/>
            <person name="Chen F."/>
            <person name="Lapidus A."/>
            <person name="Ferriera S."/>
            <person name="Johnson J."/>
            <person name="Steglich C."/>
            <person name="Church G.M."/>
            <person name="Richardson P."/>
            <person name="Chisholm S.W."/>
        </authorList>
    </citation>
    <scope>NUCLEOTIDE SEQUENCE [LARGE SCALE GENOMIC DNA]</scope>
    <source>
        <strain evidence="16 17">MIT 9215</strain>
    </source>
</reference>
<keyword evidence="6" id="KW-0812">Transmembrane</keyword>
<dbReference type="EMBL" id="CP000825">
    <property type="protein sequence ID" value="ABV51027.1"/>
    <property type="molecule type" value="Genomic_DNA"/>
</dbReference>
<dbReference type="AlphaFoldDB" id="A8G5Z6"/>
<keyword evidence="7" id="KW-0210">Decarboxylase</keyword>